<evidence type="ECO:0000313" key="3">
    <source>
        <dbReference type="EMBL" id="EXC20025.1"/>
    </source>
</evidence>
<protein>
    <recommendedName>
        <fullName evidence="5">Transmembrane protein</fullName>
    </recommendedName>
</protein>
<dbReference type="AlphaFoldDB" id="W9S8E9"/>
<feature type="compositionally biased region" description="Polar residues" evidence="1">
    <location>
        <begin position="14"/>
        <end position="34"/>
    </location>
</feature>
<dbReference type="PANTHER" id="PTHR37206">
    <property type="entry name" value="TRANSMEMBRANE PROTEIN"/>
    <property type="match status" value="1"/>
</dbReference>
<dbReference type="EMBL" id="KE345900">
    <property type="protein sequence ID" value="EXC20025.1"/>
    <property type="molecule type" value="Genomic_DNA"/>
</dbReference>
<keyword evidence="2" id="KW-1133">Transmembrane helix</keyword>
<keyword evidence="2" id="KW-0472">Membrane</keyword>
<keyword evidence="2" id="KW-0812">Transmembrane</keyword>
<evidence type="ECO:0000256" key="2">
    <source>
        <dbReference type="SAM" id="Phobius"/>
    </source>
</evidence>
<feature type="compositionally biased region" description="Pro residues" evidence="1">
    <location>
        <begin position="59"/>
        <end position="69"/>
    </location>
</feature>
<feature type="compositionally biased region" description="Basic and acidic residues" evidence="1">
    <location>
        <begin position="95"/>
        <end position="108"/>
    </location>
</feature>
<organism evidence="3 4">
    <name type="scientific">Morus notabilis</name>
    <dbReference type="NCBI Taxonomy" id="981085"/>
    <lineage>
        <taxon>Eukaryota</taxon>
        <taxon>Viridiplantae</taxon>
        <taxon>Streptophyta</taxon>
        <taxon>Embryophyta</taxon>
        <taxon>Tracheophyta</taxon>
        <taxon>Spermatophyta</taxon>
        <taxon>Magnoliopsida</taxon>
        <taxon>eudicotyledons</taxon>
        <taxon>Gunneridae</taxon>
        <taxon>Pentapetalae</taxon>
        <taxon>rosids</taxon>
        <taxon>fabids</taxon>
        <taxon>Rosales</taxon>
        <taxon>Moraceae</taxon>
        <taxon>Moreae</taxon>
        <taxon>Morus</taxon>
    </lineage>
</organism>
<feature type="compositionally biased region" description="Acidic residues" evidence="1">
    <location>
        <begin position="1"/>
        <end position="12"/>
    </location>
</feature>
<gene>
    <name evidence="3" type="ORF">L484_015703</name>
</gene>
<accession>W9S8E9</accession>
<sequence length="224" mass="25275">MAETDLSDDLSEWEQIQSPFSHTRPSHHQSTSPRQIDDDHQSLPLSPPPQDLEPRRSPALPPPQEPNSPSPSSSSSSPTPESPPVPPSSSSSRNSKRDEEATRRRSDSRLVAAREIGKRLRLRLGILSAEVLRAASKVCNYWMIAGRFWSVVSVVGVLTAMLLSLLYVKLKPRWRTRRLLRDDKERLILLLKEKDEKISQLLVQIAEMNEALSARRRVPVLRVG</sequence>
<feature type="transmembrane region" description="Helical" evidence="2">
    <location>
        <begin position="148"/>
        <end position="168"/>
    </location>
</feature>
<dbReference type="Proteomes" id="UP000030645">
    <property type="component" value="Unassembled WGS sequence"/>
</dbReference>
<dbReference type="eggNOG" id="ENOG502S4UI">
    <property type="taxonomic scope" value="Eukaryota"/>
</dbReference>
<dbReference type="PANTHER" id="PTHR37206:SF4">
    <property type="entry name" value="TRANSMEMBRANE PROTEIN"/>
    <property type="match status" value="1"/>
</dbReference>
<proteinExistence type="predicted"/>
<name>W9S8E9_9ROSA</name>
<reference evidence="4" key="1">
    <citation type="submission" date="2013-01" db="EMBL/GenBank/DDBJ databases">
        <title>Draft Genome Sequence of a Mulberry Tree, Morus notabilis C.K. Schneid.</title>
        <authorList>
            <person name="He N."/>
            <person name="Zhao S."/>
        </authorList>
    </citation>
    <scope>NUCLEOTIDE SEQUENCE</scope>
</reference>
<keyword evidence="4" id="KW-1185">Reference proteome</keyword>
<feature type="compositionally biased region" description="Low complexity" evidence="1">
    <location>
        <begin position="70"/>
        <end position="79"/>
    </location>
</feature>
<evidence type="ECO:0000313" key="4">
    <source>
        <dbReference type="Proteomes" id="UP000030645"/>
    </source>
</evidence>
<dbReference type="KEGG" id="mnt:21398786"/>
<evidence type="ECO:0000256" key="1">
    <source>
        <dbReference type="SAM" id="MobiDB-lite"/>
    </source>
</evidence>
<evidence type="ECO:0008006" key="5">
    <source>
        <dbReference type="Google" id="ProtNLM"/>
    </source>
</evidence>
<feature type="region of interest" description="Disordered" evidence="1">
    <location>
        <begin position="1"/>
        <end position="108"/>
    </location>
</feature>